<reference evidence="1 2" key="1">
    <citation type="submission" date="2020-09" db="EMBL/GenBank/DDBJ databases">
        <title>De no assembly of potato wild relative species, Solanum commersonii.</title>
        <authorList>
            <person name="Cho K."/>
        </authorList>
    </citation>
    <scope>NUCLEOTIDE SEQUENCE [LARGE SCALE GENOMIC DNA]</scope>
    <source>
        <strain evidence="1">LZ3.2</strain>
        <tissue evidence="1">Leaf</tissue>
    </source>
</reference>
<protein>
    <submittedName>
        <fullName evidence="1">Uncharacterized protein</fullName>
    </submittedName>
</protein>
<organism evidence="1 2">
    <name type="scientific">Solanum commersonii</name>
    <name type="common">Commerson's wild potato</name>
    <name type="synonym">Commerson's nightshade</name>
    <dbReference type="NCBI Taxonomy" id="4109"/>
    <lineage>
        <taxon>Eukaryota</taxon>
        <taxon>Viridiplantae</taxon>
        <taxon>Streptophyta</taxon>
        <taxon>Embryophyta</taxon>
        <taxon>Tracheophyta</taxon>
        <taxon>Spermatophyta</taxon>
        <taxon>Magnoliopsida</taxon>
        <taxon>eudicotyledons</taxon>
        <taxon>Gunneridae</taxon>
        <taxon>Pentapetalae</taxon>
        <taxon>asterids</taxon>
        <taxon>lamiids</taxon>
        <taxon>Solanales</taxon>
        <taxon>Solanaceae</taxon>
        <taxon>Solanoideae</taxon>
        <taxon>Solaneae</taxon>
        <taxon>Solanum</taxon>
    </lineage>
</organism>
<feature type="non-terminal residue" evidence="1">
    <location>
        <position position="1"/>
    </location>
</feature>
<comment type="caution">
    <text evidence="1">The sequence shown here is derived from an EMBL/GenBank/DDBJ whole genome shotgun (WGS) entry which is preliminary data.</text>
</comment>
<dbReference type="EMBL" id="JACXVP010000001">
    <property type="protein sequence ID" value="KAG5632201.1"/>
    <property type="molecule type" value="Genomic_DNA"/>
</dbReference>
<dbReference type="OrthoDB" id="1326156at2759"/>
<gene>
    <name evidence="1" type="ORF">H5410_003918</name>
</gene>
<name>A0A9J6B6A4_SOLCO</name>
<evidence type="ECO:0000313" key="1">
    <source>
        <dbReference type="EMBL" id="KAG5632201.1"/>
    </source>
</evidence>
<proteinExistence type="predicted"/>
<evidence type="ECO:0000313" key="2">
    <source>
        <dbReference type="Proteomes" id="UP000824120"/>
    </source>
</evidence>
<keyword evidence="2" id="KW-1185">Reference proteome</keyword>
<dbReference type="Proteomes" id="UP000824120">
    <property type="component" value="Chromosome 1"/>
</dbReference>
<dbReference type="AlphaFoldDB" id="A0A9J6B6A4"/>
<sequence>LKTPLQLSYLKLYPQSFVGNSRELVCSNKFEVVKPSFFRTKTNITYTLLQVTQKNFGQAKIGESWNSLCQIFETYINQRTSIRVKWLKPPRNFIKLNSDGSLGKGTSNMAEACALLYGLKCCVSRGYDRVWGERIPYS</sequence>
<accession>A0A9J6B6A4</accession>